<dbReference type="Gramene" id="KVH96083">
    <property type="protein sequence ID" value="KVH96083"/>
    <property type="gene ID" value="Ccrd_001830"/>
</dbReference>
<evidence type="ECO:0000313" key="3">
    <source>
        <dbReference type="Proteomes" id="UP000243975"/>
    </source>
</evidence>
<organism evidence="2 3">
    <name type="scientific">Cynara cardunculus var. scolymus</name>
    <name type="common">Globe artichoke</name>
    <name type="synonym">Cynara scolymus</name>
    <dbReference type="NCBI Taxonomy" id="59895"/>
    <lineage>
        <taxon>Eukaryota</taxon>
        <taxon>Viridiplantae</taxon>
        <taxon>Streptophyta</taxon>
        <taxon>Embryophyta</taxon>
        <taxon>Tracheophyta</taxon>
        <taxon>Spermatophyta</taxon>
        <taxon>Magnoliopsida</taxon>
        <taxon>eudicotyledons</taxon>
        <taxon>Gunneridae</taxon>
        <taxon>Pentapetalae</taxon>
        <taxon>asterids</taxon>
        <taxon>campanulids</taxon>
        <taxon>Asterales</taxon>
        <taxon>Asteraceae</taxon>
        <taxon>Carduoideae</taxon>
        <taxon>Cardueae</taxon>
        <taxon>Carduinae</taxon>
        <taxon>Cynara</taxon>
    </lineage>
</organism>
<name>A0A103XSH3_CYNCS</name>
<protein>
    <submittedName>
        <fullName evidence="2">Uncharacterized protein</fullName>
    </submittedName>
</protein>
<feature type="region of interest" description="Disordered" evidence="1">
    <location>
        <begin position="166"/>
        <end position="186"/>
    </location>
</feature>
<dbReference type="Proteomes" id="UP000243975">
    <property type="component" value="Unassembled WGS sequence"/>
</dbReference>
<sequence length="186" mass="21438">MVSPWCMCVYFERAKEEEFLEALGRFLEINHLLQRSNLLRKWRIINNFMYHGVVGHYYWSSFIDQSDGSIYDDFAATLQLILPPDDLNDQFSLTPNQSGVSSVSIETTKNQNRSALENGGFRTQHAVVSLATRSRSDFMPTELHRCRAVPIDPFRYRLFLTDEDRRRSDDDGEETGGAKDGLGCMR</sequence>
<reference evidence="2 3" key="1">
    <citation type="journal article" date="2016" name="Sci. Rep.">
        <title>The genome sequence of the outbreeding globe artichoke constructed de novo incorporating a phase-aware low-pass sequencing strategy of F1 progeny.</title>
        <authorList>
            <person name="Scaglione D."/>
            <person name="Reyes-Chin-Wo S."/>
            <person name="Acquadro A."/>
            <person name="Froenicke L."/>
            <person name="Portis E."/>
            <person name="Beitel C."/>
            <person name="Tirone M."/>
            <person name="Mauro R."/>
            <person name="Lo Monaco A."/>
            <person name="Mauromicale G."/>
            <person name="Faccioli P."/>
            <person name="Cattivelli L."/>
            <person name="Rieseberg L."/>
            <person name="Michelmore R."/>
            <person name="Lanteri S."/>
        </authorList>
    </citation>
    <scope>NUCLEOTIDE SEQUENCE [LARGE SCALE GENOMIC DNA]</scope>
    <source>
        <strain evidence="2">2C</strain>
    </source>
</reference>
<comment type="caution">
    <text evidence="2">The sequence shown here is derived from an EMBL/GenBank/DDBJ whole genome shotgun (WGS) entry which is preliminary data.</text>
</comment>
<accession>A0A103XSH3</accession>
<proteinExistence type="predicted"/>
<gene>
    <name evidence="2" type="ORF">Ccrd_001830</name>
</gene>
<dbReference type="EMBL" id="LEKV01004362">
    <property type="protein sequence ID" value="KVH96083.1"/>
    <property type="molecule type" value="Genomic_DNA"/>
</dbReference>
<keyword evidence="3" id="KW-1185">Reference proteome</keyword>
<evidence type="ECO:0000256" key="1">
    <source>
        <dbReference type="SAM" id="MobiDB-lite"/>
    </source>
</evidence>
<evidence type="ECO:0000313" key="2">
    <source>
        <dbReference type="EMBL" id="KVH96083.1"/>
    </source>
</evidence>
<dbReference type="AlphaFoldDB" id="A0A103XSH3"/>